<keyword evidence="2" id="KW-0472">Membrane</keyword>
<keyword evidence="2" id="KW-1133">Transmembrane helix</keyword>
<gene>
    <name evidence="3" type="ORF">Ctob_011527</name>
</gene>
<evidence type="ECO:0000256" key="1">
    <source>
        <dbReference type="SAM" id="MobiDB-lite"/>
    </source>
</evidence>
<evidence type="ECO:0000313" key="4">
    <source>
        <dbReference type="Proteomes" id="UP000037460"/>
    </source>
</evidence>
<dbReference type="PROSITE" id="PS00639">
    <property type="entry name" value="THIOL_PROTEASE_HIS"/>
    <property type="match status" value="1"/>
</dbReference>
<organism evidence="3 4">
    <name type="scientific">Chrysochromulina tobinii</name>
    <dbReference type="NCBI Taxonomy" id="1460289"/>
    <lineage>
        <taxon>Eukaryota</taxon>
        <taxon>Haptista</taxon>
        <taxon>Haptophyta</taxon>
        <taxon>Prymnesiophyceae</taxon>
        <taxon>Prymnesiales</taxon>
        <taxon>Chrysochromulinaceae</taxon>
        <taxon>Chrysochromulina</taxon>
    </lineage>
</organism>
<evidence type="ECO:0000313" key="3">
    <source>
        <dbReference type="EMBL" id="KOO32725.1"/>
    </source>
</evidence>
<dbReference type="InterPro" id="IPR038765">
    <property type="entry name" value="Papain-like_cys_pep_sf"/>
</dbReference>
<dbReference type="CDD" id="cd02619">
    <property type="entry name" value="Peptidase_C1"/>
    <property type="match status" value="1"/>
</dbReference>
<dbReference type="PANTHER" id="PTHR35899:SF1">
    <property type="entry name" value="PEPTIDASE C1A PAPAIN C-TERMINAL DOMAIN-CONTAINING PROTEIN"/>
    <property type="match status" value="1"/>
</dbReference>
<dbReference type="OrthoDB" id="25576at2759"/>
<evidence type="ECO:0008006" key="5">
    <source>
        <dbReference type="Google" id="ProtNLM"/>
    </source>
</evidence>
<dbReference type="InterPro" id="IPR000169">
    <property type="entry name" value="Pept_cys_AS"/>
</dbReference>
<comment type="caution">
    <text evidence="3">The sequence shown here is derived from an EMBL/GenBank/DDBJ whole genome shotgun (WGS) entry which is preliminary data.</text>
</comment>
<dbReference type="PROSITE" id="PS00139">
    <property type="entry name" value="THIOL_PROTEASE_CYS"/>
    <property type="match status" value="1"/>
</dbReference>
<name>A0A0M0K1N6_9EUKA</name>
<dbReference type="Gene3D" id="3.90.70.10">
    <property type="entry name" value="Cysteine proteinases"/>
    <property type="match status" value="1"/>
</dbReference>
<keyword evidence="4" id="KW-1185">Reference proteome</keyword>
<dbReference type="AlphaFoldDB" id="A0A0M0K1N6"/>
<feature type="transmembrane region" description="Helical" evidence="2">
    <location>
        <begin position="21"/>
        <end position="42"/>
    </location>
</feature>
<dbReference type="Proteomes" id="UP000037460">
    <property type="component" value="Unassembled WGS sequence"/>
</dbReference>
<evidence type="ECO:0000256" key="2">
    <source>
        <dbReference type="SAM" id="Phobius"/>
    </source>
</evidence>
<dbReference type="SUPFAM" id="SSF54001">
    <property type="entry name" value="Cysteine proteinases"/>
    <property type="match status" value="1"/>
</dbReference>
<proteinExistence type="predicted"/>
<accession>A0A0M0K1N6</accession>
<reference evidence="4" key="1">
    <citation type="journal article" date="2015" name="PLoS Genet.">
        <title>Genome Sequence and Transcriptome Analyses of Chrysochromulina tobin: Metabolic Tools for Enhanced Algal Fitness in the Prominent Order Prymnesiales (Haptophyceae).</title>
        <authorList>
            <person name="Hovde B.T."/>
            <person name="Deodato C.R."/>
            <person name="Hunsperger H.M."/>
            <person name="Ryken S.A."/>
            <person name="Yost W."/>
            <person name="Jha R.K."/>
            <person name="Patterson J."/>
            <person name="Monnat R.J. Jr."/>
            <person name="Barlow S.B."/>
            <person name="Starkenburg S.R."/>
            <person name="Cattolico R.A."/>
        </authorList>
    </citation>
    <scope>NUCLEOTIDE SEQUENCE</scope>
    <source>
        <strain evidence="4">CCMP291</strain>
    </source>
</reference>
<keyword evidence="2" id="KW-0812">Transmembrane</keyword>
<feature type="region of interest" description="Disordered" evidence="1">
    <location>
        <begin position="582"/>
        <end position="602"/>
    </location>
</feature>
<feature type="region of interest" description="Disordered" evidence="1">
    <location>
        <begin position="459"/>
        <end position="479"/>
    </location>
</feature>
<dbReference type="EMBL" id="JWZX01001698">
    <property type="protein sequence ID" value="KOO32725.1"/>
    <property type="molecule type" value="Genomic_DNA"/>
</dbReference>
<protein>
    <recommendedName>
        <fullName evidence="5">Peptidase C1A papain C-terminal domain-containing protein</fullName>
    </recommendedName>
</protein>
<dbReference type="PANTHER" id="PTHR35899">
    <property type="entry name" value="PAPAIN FAMILY CYSTEINE PROTEASE DOMAIN CONTAINING PROTEIN"/>
    <property type="match status" value="1"/>
</dbReference>
<dbReference type="InterPro" id="IPR025660">
    <property type="entry name" value="Pept_his_AS"/>
</dbReference>
<sequence>MDAFATSYTPYAIVETPRIGYSRLAGAFVLGAVLSVLVGRVWEPTSALVLATTDQGVRSVTEQTVHGSIHKFAVEGTTPVELQYGRGTCWAFAAVSVLEFTYRQQGVEKGWLNSSEWVRLSEQAFGIAVLDACLALPGRESCVVGEEVWRGRQLMPTTTDGGEASILFYLTALENTAAFPYSICPYTQKSGQDHECPGLEAAKHSNPLSFSIASITFYYDRTTLKRALLSNRRLMSFSTAMVAVQYMLPCTEETKLALRCDPHDEDKCQPCPLEPAYSRVRCCVPSERESNTMEGEFFRLPAGSHPEPRLEGGHAMALVGFSDNYRTQFGAVGGWILKNSWWDGLPPWKLGHSWTHARGSHSIAYFLQEISSADESKTCPNAHSPQVWYQCGGLEHCRSEKAKVFARNANQPLHLTCIDQSPFAHDVCVKDEPLFLNSITSFGGFLKVACFLRDRGATTEHEDQVHDGPRRSLSAAERHAERRRLEQSGDLICTPPLPLDDVALIVAPVEAERYPNDPDLCGHYFFPYELVEDINAANGGFEVSDMDVRWPASAYAANAADNQQLNYELLRKDTRVQNRVRKARPFVETSEPEPPAEDRLSK</sequence>